<evidence type="ECO:0000313" key="1">
    <source>
        <dbReference type="EMBL" id="KAK7341495.1"/>
    </source>
</evidence>
<gene>
    <name evidence="1" type="ORF">VNO80_24426</name>
</gene>
<organism evidence="1 2">
    <name type="scientific">Phaseolus coccineus</name>
    <name type="common">Scarlet runner bean</name>
    <name type="synonym">Phaseolus multiflorus</name>
    <dbReference type="NCBI Taxonomy" id="3886"/>
    <lineage>
        <taxon>Eukaryota</taxon>
        <taxon>Viridiplantae</taxon>
        <taxon>Streptophyta</taxon>
        <taxon>Embryophyta</taxon>
        <taxon>Tracheophyta</taxon>
        <taxon>Spermatophyta</taxon>
        <taxon>Magnoliopsida</taxon>
        <taxon>eudicotyledons</taxon>
        <taxon>Gunneridae</taxon>
        <taxon>Pentapetalae</taxon>
        <taxon>rosids</taxon>
        <taxon>fabids</taxon>
        <taxon>Fabales</taxon>
        <taxon>Fabaceae</taxon>
        <taxon>Papilionoideae</taxon>
        <taxon>50 kb inversion clade</taxon>
        <taxon>NPAAA clade</taxon>
        <taxon>indigoferoid/millettioid clade</taxon>
        <taxon>Phaseoleae</taxon>
        <taxon>Phaseolus</taxon>
    </lineage>
</organism>
<sequence length="67" mass="8002">MLYFGACLVCVIIDHISCSTCMLFRSCEKKQRKIFLKLCIALLIVRTQHQLYFVRLFLLFYKIVNHD</sequence>
<evidence type="ECO:0000313" key="2">
    <source>
        <dbReference type="Proteomes" id="UP001374584"/>
    </source>
</evidence>
<dbReference type="AlphaFoldDB" id="A0AAN9QL10"/>
<comment type="caution">
    <text evidence="1">The sequence shown here is derived from an EMBL/GenBank/DDBJ whole genome shotgun (WGS) entry which is preliminary data.</text>
</comment>
<dbReference type="Proteomes" id="UP001374584">
    <property type="component" value="Unassembled WGS sequence"/>
</dbReference>
<name>A0AAN9QL10_PHACN</name>
<dbReference type="EMBL" id="JAYMYR010000009">
    <property type="protein sequence ID" value="KAK7341495.1"/>
    <property type="molecule type" value="Genomic_DNA"/>
</dbReference>
<keyword evidence="2" id="KW-1185">Reference proteome</keyword>
<protein>
    <submittedName>
        <fullName evidence="1">Uncharacterized protein</fullName>
    </submittedName>
</protein>
<reference evidence="1 2" key="1">
    <citation type="submission" date="2024-01" db="EMBL/GenBank/DDBJ databases">
        <title>The genomes of 5 underutilized Papilionoideae crops provide insights into root nodulation and disease resistanc.</title>
        <authorList>
            <person name="Jiang F."/>
        </authorList>
    </citation>
    <scope>NUCLEOTIDE SEQUENCE [LARGE SCALE GENOMIC DNA]</scope>
    <source>
        <strain evidence="1">JINMINGXINNONG_FW02</strain>
        <tissue evidence="1">Leaves</tissue>
    </source>
</reference>
<proteinExistence type="predicted"/>
<accession>A0AAN9QL10</accession>